<proteinExistence type="predicted"/>
<reference evidence="7" key="1">
    <citation type="journal article" date="2019" name="Int. J. Syst. Evol. Microbiol.">
        <title>The Global Catalogue of Microorganisms (GCM) 10K type strain sequencing project: providing services to taxonomists for standard genome sequencing and annotation.</title>
        <authorList>
            <consortium name="The Broad Institute Genomics Platform"/>
            <consortium name="The Broad Institute Genome Sequencing Center for Infectious Disease"/>
            <person name="Wu L."/>
            <person name="Ma J."/>
        </authorList>
    </citation>
    <scope>NUCLEOTIDE SEQUENCE [LARGE SCALE GENOMIC DNA]</scope>
    <source>
        <strain evidence="7">CGMCC 4.1437</strain>
    </source>
</reference>
<dbReference type="PROSITE" id="PS52019">
    <property type="entry name" value="PKS_MFAS_DH"/>
    <property type="match status" value="1"/>
</dbReference>
<dbReference type="InterPro" id="IPR050091">
    <property type="entry name" value="PKS_NRPS_Biosynth_Enz"/>
</dbReference>
<sequence length="511" mass="52567">GTHTNLPTYPFQHQTYWLLPTETSPGSATVEHALLGAKVELAGDQGVVFSGRLSLRTHPWLADHTVLGTALLPGSALVDVVLHAAELAGAGQIEELTLAAPVVLPESGAVELQVHVGAPDGDGLRPVGVHSRPAGARGAEVSWTRHADGVLAEAPVVPVDLSAWPPAGAEPVDVDGFYERLADLGLGYGPVFQGLTAAWRTGDAVYAEVELEKGTEVSGFGIHPALLDSALHALGFTMADDGGDSNDSARPLLPFAWAGVSVFAVGASAARVRLAPSGPDAFEVAIADASGAPLAQVGRLSVRPVSPEQLAPAAGPRVPLYEIDWTPVVLPEAAAAEPGYATDPTRLTALPAGDAVVDFPAEGAEPFAAAERALAFVQAWLADPERADATLTLVTHGAAGPDVSDPAAATVWGLVRSAQIEAPDRFALLDVDDDPASAAVLPAALASEEPQLAVRAGRVLAPRLAPRKPAVRDSESEVERPGFGPDDYVLITGATGELGKLIAHHLVTTHG</sequence>
<feature type="domain" description="PKS/mFAS DH" evidence="5">
    <location>
        <begin position="32"/>
        <end position="311"/>
    </location>
</feature>
<evidence type="ECO:0000259" key="5">
    <source>
        <dbReference type="PROSITE" id="PS52019"/>
    </source>
</evidence>
<protein>
    <submittedName>
        <fullName evidence="6">Polyketide synthase dehydratase domain-containing protein</fullName>
    </submittedName>
</protein>
<feature type="active site" description="Proton donor; for dehydratase activity" evidence="3">
    <location>
        <position position="228"/>
    </location>
</feature>
<dbReference type="PANTHER" id="PTHR43775">
    <property type="entry name" value="FATTY ACID SYNTHASE"/>
    <property type="match status" value="1"/>
</dbReference>
<dbReference type="InterPro" id="IPR049551">
    <property type="entry name" value="PKS_DH_C"/>
</dbReference>
<dbReference type="PANTHER" id="PTHR43775:SF51">
    <property type="entry name" value="INACTIVE PHENOLPHTHIOCEROL SYNTHESIS POLYKETIDE SYNTHASE TYPE I PKS1-RELATED"/>
    <property type="match status" value="1"/>
</dbReference>
<evidence type="ECO:0000313" key="6">
    <source>
        <dbReference type="EMBL" id="MFC5668512.1"/>
    </source>
</evidence>
<dbReference type="InterPro" id="IPR020807">
    <property type="entry name" value="PKS_DH"/>
</dbReference>
<keyword evidence="7" id="KW-1185">Reference proteome</keyword>
<feature type="non-terminal residue" evidence="6">
    <location>
        <position position="1"/>
    </location>
</feature>
<dbReference type="Pfam" id="PF21089">
    <property type="entry name" value="PKS_DH_N"/>
    <property type="match status" value="1"/>
</dbReference>
<evidence type="ECO:0000313" key="7">
    <source>
        <dbReference type="Proteomes" id="UP001595975"/>
    </source>
</evidence>
<dbReference type="RefSeq" id="WP_380230144.1">
    <property type="nucleotide sequence ID" value="NZ_JBHSOF010000127.1"/>
</dbReference>
<keyword evidence="2" id="KW-0511">Multifunctional enzyme</keyword>
<keyword evidence="1" id="KW-0808">Transferase</keyword>
<dbReference type="Pfam" id="PF14765">
    <property type="entry name" value="PS-DH"/>
    <property type="match status" value="1"/>
</dbReference>
<feature type="region of interest" description="Disordered" evidence="4">
    <location>
        <begin position="466"/>
        <end position="485"/>
    </location>
</feature>
<accession>A0ABW0XD54</accession>
<dbReference type="InterPro" id="IPR036291">
    <property type="entry name" value="NAD(P)-bd_dom_sf"/>
</dbReference>
<feature type="region of interest" description="N-terminal hotdog fold" evidence="3">
    <location>
        <begin position="32"/>
        <end position="158"/>
    </location>
</feature>
<evidence type="ECO:0000256" key="2">
    <source>
        <dbReference type="ARBA" id="ARBA00023268"/>
    </source>
</evidence>
<name>A0ABW0XD54_9ACTN</name>
<evidence type="ECO:0000256" key="4">
    <source>
        <dbReference type="SAM" id="MobiDB-lite"/>
    </source>
</evidence>
<dbReference type="SUPFAM" id="SSF51735">
    <property type="entry name" value="NAD(P)-binding Rossmann-fold domains"/>
    <property type="match status" value="1"/>
</dbReference>
<gene>
    <name evidence="6" type="ORF">ACFP3U_36845</name>
</gene>
<comment type="caution">
    <text evidence="6">The sequence shown here is derived from an EMBL/GenBank/DDBJ whole genome shotgun (WGS) entry which is preliminary data.</text>
</comment>
<dbReference type="Pfam" id="PF22953">
    <property type="entry name" value="SpnB_Rossmann"/>
    <property type="match status" value="1"/>
</dbReference>
<dbReference type="SMART" id="SM00826">
    <property type="entry name" value="PKS_DH"/>
    <property type="match status" value="1"/>
</dbReference>
<feature type="active site" description="Proton acceptor; for dehydratase activity" evidence="3">
    <location>
        <position position="64"/>
    </location>
</feature>
<dbReference type="InterPro" id="IPR049552">
    <property type="entry name" value="PKS_DH_N"/>
</dbReference>
<dbReference type="EMBL" id="JBHSOF010000127">
    <property type="protein sequence ID" value="MFC5668512.1"/>
    <property type="molecule type" value="Genomic_DNA"/>
</dbReference>
<feature type="non-terminal residue" evidence="6">
    <location>
        <position position="511"/>
    </location>
</feature>
<dbReference type="Gene3D" id="3.40.50.720">
    <property type="entry name" value="NAD(P)-binding Rossmann-like Domain"/>
    <property type="match status" value="1"/>
</dbReference>
<feature type="compositionally biased region" description="Basic and acidic residues" evidence="4">
    <location>
        <begin position="470"/>
        <end position="480"/>
    </location>
</feature>
<dbReference type="Gene3D" id="3.10.129.110">
    <property type="entry name" value="Polyketide synthase dehydratase"/>
    <property type="match status" value="1"/>
</dbReference>
<feature type="region of interest" description="C-terminal hotdog fold" evidence="3">
    <location>
        <begin position="169"/>
        <end position="311"/>
    </location>
</feature>
<evidence type="ECO:0000256" key="1">
    <source>
        <dbReference type="ARBA" id="ARBA00022679"/>
    </source>
</evidence>
<dbReference type="InterPro" id="IPR055123">
    <property type="entry name" value="SpnB-like_Rossmann"/>
</dbReference>
<dbReference type="InterPro" id="IPR049900">
    <property type="entry name" value="PKS_mFAS_DH"/>
</dbReference>
<evidence type="ECO:0000256" key="3">
    <source>
        <dbReference type="PROSITE-ProRule" id="PRU01363"/>
    </source>
</evidence>
<organism evidence="6 7">
    <name type="scientific">Kitasatospora misakiensis</name>
    <dbReference type="NCBI Taxonomy" id="67330"/>
    <lineage>
        <taxon>Bacteria</taxon>
        <taxon>Bacillati</taxon>
        <taxon>Actinomycetota</taxon>
        <taxon>Actinomycetes</taxon>
        <taxon>Kitasatosporales</taxon>
        <taxon>Streptomycetaceae</taxon>
        <taxon>Kitasatospora</taxon>
    </lineage>
</organism>
<dbReference type="Proteomes" id="UP001595975">
    <property type="component" value="Unassembled WGS sequence"/>
</dbReference>
<dbReference type="InterPro" id="IPR042104">
    <property type="entry name" value="PKS_dehydratase_sf"/>
</dbReference>